<organism evidence="2 3">
    <name type="scientific">Klebsiella pneumoniae</name>
    <dbReference type="NCBI Taxonomy" id="573"/>
    <lineage>
        <taxon>Bacteria</taxon>
        <taxon>Pseudomonadati</taxon>
        <taxon>Pseudomonadota</taxon>
        <taxon>Gammaproteobacteria</taxon>
        <taxon>Enterobacterales</taxon>
        <taxon>Enterobacteriaceae</taxon>
        <taxon>Klebsiella/Raoultella group</taxon>
        <taxon>Klebsiella</taxon>
        <taxon>Klebsiella pneumoniae complex</taxon>
    </lineage>
</organism>
<evidence type="ECO:0000313" key="2">
    <source>
        <dbReference type="EMBL" id="STT04167.1"/>
    </source>
</evidence>
<evidence type="ECO:0000256" key="1">
    <source>
        <dbReference type="SAM" id="MobiDB-lite"/>
    </source>
</evidence>
<name>A0A377V1N9_KLEPN</name>
<proteinExistence type="predicted"/>
<dbReference type="AlphaFoldDB" id="A0A377V1N9"/>
<reference evidence="2 3" key="1">
    <citation type="submission" date="2018-06" db="EMBL/GenBank/DDBJ databases">
        <authorList>
            <consortium name="Pathogen Informatics"/>
            <person name="Doyle S."/>
        </authorList>
    </citation>
    <scope>NUCLEOTIDE SEQUENCE [LARGE SCALE GENOMIC DNA]</scope>
    <source>
        <strain evidence="2 3">NCTC13443</strain>
    </source>
</reference>
<accession>A0A377V1N9</accession>
<protein>
    <submittedName>
        <fullName evidence="2">Uncharacterized protein</fullName>
    </submittedName>
</protein>
<gene>
    <name evidence="2" type="ORF">NCTC13443_04402</name>
</gene>
<dbReference type="EMBL" id="UGKT01000001">
    <property type="protein sequence ID" value="STT04167.1"/>
    <property type="molecule type" value="Genomic_DNA"/>
</dbReference>
<evidence type="ECO:0000313" key="3">
    <source>
        <dbReference type="Proteomes" id="UP000255518"/>
    </source>
</evidence>
<feature type="region of interest" description="Disordered" evidence="1">
    <location>
        <begin position="127"/>
        <end position="151"/>
    </location>
</feature>
<dbReference type="AntiFam" id="ANF00057">
    <property type="entry name" value="Translation of E. coli type CRISPR repeat"/>
</dbReference>
<dbReference type="Proteomes" id="UP000255518">
    <property type="component" value="Unassembled WGS sequence"/>
</dbReference>
<sequence>MLVSSPHAWGCFCLQCNHRPANRVFPHAWGCFRVEAHLVAEPVVFPTRVGVFPSSAPCSSGDHRLPHTRGGVSPVVVVLGNVLESSPHAWGCFYRAESQPDGIIVFPTRVGVFLVHGEDSTVAPCLPHTRGGVSTSRRPRQGDHVSSPTRVGVFPCSWPSS</sequence>